<dbReference type="WBParaSite" id="JU765_v2.g4519.t1">
    <property type="protein sequence ID" value="JU765_v2.g4519.t1"/>
    <property type="gene ID" value="JU765_v2.g4519"/>
</dbReference>
<dbReference type="Proteomes" id="UP000887576">
    <property type="component" value="Unplaced"/>
</dbReference>
<accession>A0AC34R970</accession>
<proteinExistence type="predicted"/>
<evidence type="ECO:0000313" key="2">
    <source>
        <dbReference type="WBParaSite" id="JU765_v2.g4519.t1"/>
    </source>
</evidence>
<organism evidence="1 2">
    <name type="scientific">Panagrolaimus sp. JU765</name>
    <dbReference type="NCBI Taxonomy" id="591449"/>
    <lineage>
        <taxon>Eukaryota</taxon>
        <taxon>Metazoa</taxon>
        <taxon>Ecdysozoa</taxon>
        <taxon>Nematoda</taxon>
        <taxon>Chromadorea</taxon>
        <taxon>Rhabditida</taxon>
        <taxon>Tylenchina</taxon>
        <taxon>Panagrolaimomorpha</taxon>
        <taxon>Panagrolaimoidea</taxon>
        <taxon>Panagrolaimidae</taxon>
        <taxon>Panagrolaimus</taxon>
    </lineage>
</organism>
<sequence length="91" mass="9985">MGAFLSTLGFNQPFFFTLLGLLGMLGLTVAMVQDPNGEDGLRRQQNKALLGNYRKKIDLYKPMTPSDAVNSPKSVNGNNLRNLGSTYIAFD</sequence>
<reference evidence="2" key="1">
    <citation type="submission" date="2022-11" db="UniProtKB">
        <authorList>
            <consortium name="WormBaseParasite"/>
        </authorList>
    </citation>
    <scope>IDENTIFICATION</scope>
</reference>
<name>A0AC34R970_9BILA</name>
<evidence type="ECO:0000313" key="1">
    <source>
        <dbReference type="Proteomes" id="UP000887576"/>
    </source>
</evidence>
<protein>
    <submittedName>
        <fullName evidence="2">Uncharacterized protein</fullName>
    </submittedName>
</protein>